<comment type="caution">
    <text evidence="1">The sequence shown here is derived from an EMBL/GenBank/DDBJ whole genome shotgun (WGS) entry which is preliminary data.</text>
</comment>
<protein>
    <submittedName>
        <fullName evidence="1">Uncharacterized protein</fullName>
    </submittedName>
</protein>
<dbReference type="OrthoDB" id="10562533at2759"/>
<gene>
    <name evidence="1" type="ORF">CVT25_004109</name>
</gene>
<name>A0A409X317_PSICY</name>
<dbReference type="Proteomes" id="UP000283269">
    <property type="component" value="Unassembled WGS sequence"/>
</dbReference>
<reference evidence="1 2" key="1">
    <citation type="journal article" date="2018" name="Evol. Lett.">
        <title>Horizontal gene cluster transfer increased hallucinogenic mushroom diversity.</title>
        <authorList>
            <person name="Reynolds H.T."/>
            <person name="Vijayakumar V."/>
            <person name="Gluck-Thaler E."/>
            <person name="Korotkin H.B."/>
            <person name="Matheny P.B."/>
            <person name="Slot J.C."/>
        </authorList>
    </citation>
    <scope>NUCLEOTIDE SEQUENCE [LARGE SCALE GENOMIC DNA]</scope>
    <source>
        <strain evidence="1 2">2631</strain>
    </source>
</reference>
<evidence type="ECO:0000313" key="2">
    <source>
        <dbReference type="Proteomes" id="UP000283269"/>
    </source>
</evidence>
<dbReference type="InParanoid" id="A0A409X317"/>
<organism evidence="1 2">
    <name type="scientific">Psilocybe cyanescens</name>
    <dbReference type="NCBI Taxonomy" id="93625"/>
    <lineage>
        <taxon>Eukaryota</taxon>
        <taxon>Fungi</taxon>
        <taxon>Dikarya</taxon>
        <taxon>Basidiomycota</taxon>
        <taxon>Agaricomycotina</taxon>
        <taxon>Agaricomycetes</taxon>
        <taxon>Agaricomycetidae</taxon>
        <taxon>Agaricales</taxon>
        <taxon>Agaricineae</taxon>
        <taxon>Strophariaceae</taxon>
        <taxon>Psilocybe</taxon>
    </lineage>
</organism>
<dbReference type="EMBL" id="NHYD01002744">
    <property type="protein sequence ID" value="PPQ85145.1"/>
    <property type="molecule type" value="Genomic_DNA"/>
</dbReference>
<dbReference type="AlphaFoldDB" id="A0A409X317"/>
<keyword evidence="2" id="KW-1185">Reference proteome</keyword>
<evidence type="ECO:0000313" key="1">
    <source>
        <dbReference type="EMBL" id="PPQ85145.1"/>
    </source>
</evidence>
<sequence length="76" mass="8987">MVFLPLVYATSQTQPFPDIPFHVFSEFIQKTFNSEVSLATVLLKILNYSAYMLDKKILSFKENIKLYFRMDKIFIL</sequence>
<accession>A0A409X317</accession>
<proteinExistence type="predicted"/>